<keyword evidence="8" id="KW-1185">Reference proteome</keyword>
<dbReference type="Gene3D" id="1.20.1530.20">
    <property type="match status" value="1"/>
</dbReference>
<evidence type="ECO:0000256" key="5">
    <source>
        <dbReference type="ARBA" id="ARBA00023136"/>
    </source>
</evidence>
<comment type="subcellular location">
    <subcellularLocation>
        <location evidence="1">Membrane</location>
        <topology evidence="1">Multi-pass membrane protein</topology>
    </subcellularLocation>
</comment>
<dbReference type="OrthoDB" id="203097at2759"/>
<evidence type="ECO:0000313" key="8">
    <source>
        <dbReference type="Proteomes" id="UP000019335"/>
    </source>
</evidence>
<feature type="transmembrane region" description="Helical" evidence="6">
    <location>
        <begin position="259"/>
        <end position="277"/>
    </location>
</feature>
<keyword evidence="3 6" id="KW-0812">Transmembrane</keyword>
<gene>
    <name evidence="7" type="ORF">Naga_100004g81</name>
</gene>
<evidence type="ECO:0000256" key="6">
    <source>
        <dbReference type="SAM" id="Phobius"/>
    </source>
</evidence>
<evidence type="ECO:0000256" key="4">
    <source>
        <dbReference type="ARBA" id="ARBA00022989"/>
    </source>
</evidence>
<feature type="transmembrane region" description="Helical" evidence="6">
    <location>
        <begin position="95"/>
        <end position="119"/>
    </location>
</feature>
<reference evidence="7 8" key="1">
    <citation type="journal article" date="2014" name="Mol. Plant">
        <title>Chromosome Scale Genome Assembly and Transcriptome Profiling of Nannochloropsis gaditana in Nitrogen Depletion.</title>
        <authorList>
            <person name="Corteggiani Carpinelli E."/>
            <person name="Telatin A."/>
            <person name="Vitulo N."/>
            <person name="Forcato C."/>
            <person name="D'Angelo M."/>
            <person name="Schiavon R."/>
            <person name="Vezzi A."/>
            <person name="Giacometti G.M."/>
            <person name="Morosinotto T."/>
            <person name="Valle G."/>
        </authorList>
    </citation>
    <scope>NUCLEOTIDE SEQUENCE [LARGE SCALE GENOMIC DNA]</scope>
    <source>
        <strain evidence="7 8">B-31</strain>
    </source>
</reference>
<evidence type="ECO:0000256" key="1">
    <source>
        <dbReference type="ARBA" id="ARBA00004141"/>
    </source>
</evidence>
<dbReference type="EMBL" id="AZIL01000352">
    <property type="protein sequence ID" value="EWM28256.1"/>
    <property type="molecule type" value="Genomic_DNA"/>
</dbReference>
<feature type="transmembrane region" description="Helical" evidence="6">
    <location>
        <begin position="322"/>
        <end position="341"/>
    </location>
</feature>
<dbReference type="InterPro" id="IPR038770">
    <property type="entry name" value="Na+/solute_symporter_sf"/>
</dbReference>
<dbReference type="PANTHER" id="PTHR10361">
    <property type="entry name" value="SODIUM-BILE ACID COTRANSPORTER"/>
    <property type="match status" value="1"/>
</dbReference>
<sequence length="414" mass="43285">MGPGGRSRRPWPLLLGVMLPAVFFLLPPSTYGFRSTYLPRPILRLVEAPVIRPSVAVPPQRSCGFPVYAYTSLQPAACTHLWSTRDGEHSKRRKATILAAAKSLYFPAYVLLAGLLGVTRPQLYAGLSEGFITRALSAVMVLMGMTLSMDDFARIGRSKRAVVLGWCAQFSIMPGMALIMSRVFRLPPHLAAGVILVGCCPGGTASNLVTLLAEADVALSISMTAVSTLTAGAMTPLLTSLLLGSLVPVDTAALLRTTLQVVLLPVALGLVTNSYLLPSLPPSLTRGLTRSTPLVSGLLVAAICGKVVATNAAAVLQSGGSLLGAVLALHSFGFFFGFWMARALGFSRQVAKTVSIETGMQNSALAVVLARSSLPHPLSGLPGAVSAVCHSVLGSLAAWVWSREGDRGGKGAKG</sequence>
<name>W7U603_9STRA</name>
<accession>W7U603</accession>
<evidence type="ECO:0000256" key="2">
    <source>
        <dbReference type="ARBA" id="ARBA00006528"/>
    </source>
</evidence>
<feature type="transmembrane region" description="Helical" evidence="6">
    <location>
        <begin position="298"/>
        <end position="316"/>
    </location>
</feature>
<dbReference type="InterPro" id="IPR002657">
    <property type="entry name" value="BilAc:Na_symport/Acr3"/>
</dbReference>
<feature type="transmembrane region" description="Helical" evidence="6">
    <location>
        <begin position="131"/>
        <end position="149"/>
    </location>
</feature>
<dbReference type="Pfam" id="PF01758">
    <property type="entry name" value="SBF"/>
    <property type="match status" value="1"/>
</dbReference>
<evidence type="ECO:0000256" key="3">
    <source>
        <dbReference type="ARBA" id="ARBA00022692"/>
    </source>
</evidence>
<feature type="transmembrane region" description="Helical" evidence="6">
    <location>
        <begin position="225"/>
        <end position="247"/>
    </location>
</feature>
<feature type="transmembrane region" description="Helical" evidence="6">
    <location>
        <begin position="190"/>
        <end position="213"/>
    </location>
</feature>
<feature type="transmembrane region" description="Helical" evidence="6">
    <location>
        <begin position="161"/>
        <end position="184"/>
    </location>
</feature>
<proteinExistence type="inferred from homology"/>
<dbReference type="GO" id="GO:0016020">
    <property type="term" value="C:membrane"/>
    <property type="evidence" value="ECO:0007669"/>
    <property type="project" value="UniProtKB-SubCell"/>
</dbReference>
<feature type="transmembrane region" description="Helical" evidence="6">
    <location>
        <begin position="12"/>
        <end position="33"/>
    </location>
</feature>
<keyword evidence="5 6" id="KW-0472">Membrane</keyword>
<evidence type="ECO:0000313" key="7">
    <source>
        <dbReference type="EMBL" id="EWM28256.1"/>
    </source>
</evidence>
<comment type="caution">
    <text evidence="7">The sequence shown here is derived from an EMBL/GenBank/DDBJ whole genome shotgun (WGS) entry which is preliminary data.</text>
</comment>
<keyword evidence="4 6" id="KW-1133">Transmembrane helix</keyword>
<dbReference type="AlphaFoldDB" id="W7U603"/>
<dbReference type="InterPro" id="IPR004710">
    <property type="entry name" value="Bilac:Na_transpt"/>
</dbReference>
<dbReference type="PANTHER" id="PTHR10361:SF28">
    <property type="entry name" value="P3 PROTEIN-RELATED"/>
    <property type="match status" value="1"/>
</dbReference>
<comment type="similarity">
    <text evidence="2">Belongs to the bile acid:sodium symporter (BASS) (TC 2.A.28) family.</text>
</comment>
<protein>
    <submittedName>
        <fullName evidence="7">Sodium bile acid symporter family protein</fullName>
    </submittedName>
</protein>
<dbReference type="Proteomes" id="UP000019335">
    <property type="component" value="Chromosome 5"/>
</dbReference>
<organism evidence="7 8">
    <name type="scientific">Nannochloropsis gaditana</name>
    <dbReference type="NCBI Taxonomy" id="72520"/>
    <lineage>
        <taxon>Eukaryota</taxon>
        <taxon>Sar</taxon>
        <taxon>Stramenopiles</taxon>
        <taxon>Ochrophyta</taxon>
        <taxon>Eustigmatophyceae</taxon>
        <taxon>Eustigmatales</taxon>
        <taxon>Monodopsidaceae</taxon>
        <taxon>Nannochloropsis</taxon>
    </lineage>
</organism>